<dbReference type="InterPro" id="IPR027417">
    <property type="entry name" value="P-loop_NTPase"/>
</dbReference>
<name>A0ABX1SIH8_9PSEU</name>
<dbReference type="Proteomes" id="UP000820669">
    <property type="component" value="Unassembled WGS sequence"/>
</dbReference>
<evidence type="ECO:0000313" key="1">
    <source>
        <dbReference type="EMBL" id="NMI00613.1"/>
    </source>
</evidence>
<gene>
    <name evidence="1" type="ORF">HF526_25375</name>
</gene>
<dbReference type="SUPFAM" id="SSF48452">
    <property type="entry name" value="TPR-like"/>
    <property type="match status" value="1"/>
</dbReference>
<protein>
    <submittedName>
        <fullName evidence="1">Tetratricopeptide repeat protein</fullName>
    </submittedName>
</protein>
<comment type="caution">
    <text evidence="1">The sequence shown here is derived from an EMBL/GenBank/DDBJ whole genome shotgun (WGS) entry which is preliminary data.</text>
</comment>
<dbReference type="Gene3D" id="1.25.40.10">
    <property type="entry name" value="Tetratricopeptide repeat domain"/>
    <property type="match status" value="1"/>
</dbReference>
<organism evidence="1 2">
    <name type="scientific">Pseudonocardia acidicola</name>
    <dbReference type="NCBI Taxonomy" id="2724939"/>
    <lineage>
        <taxon>Bacteria</taxon>
        <taxon>Bacillati</taxon>
        <taxon>Actinomycetota</taxon>
        <taxon>Actinomycetes</taxon>
        <taxon>Pseudonocardiales</taxon>
        <taxon>Pseudonocardiaceae</taxon>
        <taxon>Pseudonocardia</taxon>
    </lineage>
</organism>
<dbReference type="RefSeq" id="WP_169384079.1">
    <property type="nucleotide sequence ID" value="NZ_JAAXLA010000060.1"/>
</dbReference>
<evidence type="ECO:0000313" key="2">
    <source>
        <dbReference type="Proteomes" id="UP000820669"/>
    </source>
</evidence>
<dbReference type="InterPro" id="IPR011990">
    <property type="entry name" value="TPR-like_helical_dom_sf"/>
</dbReference>
<dbReference type="SUPFAM" id="SSF52540">
    <property type="entry name" value="P-loop containing nucleoside triphosphate hydrolases"/>
    <property type="match status" value="1"/>
</dbReference>
<reference evidence="1 2" key="1">
    <citation type="submission" date="2020-04" db="EMBL/GenBank/DDBJ databases">
        <authorList>
            <person name="Klaysubun C."/>
            <person name="Duangmal K."/>
            <person name="Lipun K."/>
        </authorList>
    </citation>
    <scope>NUCLEOTIDE SEQUENCE [LARGE SCALE GENOMIC DNA]</scope>
    <source>
        <strain evidence="1 2">K10HN5</strain>
    </source>
</reference>
<dbReference type="Gene3D" id="3.40.50.300">
    <property type="entry name" value="P-loop containing nucleotide triphosphate hydrolases"/>
    <property type="match status" value="1"/>
</dbReference>
<dbReference type="EMBL" id="JAAXLA010000060">
    <property type="protein sequence ID" value="NMI00613.1"/>
    <property type="molecule type" value="Genomic_DNA"/>
</dbReference>
<accession>A0ABX1SIH8</accession>
<proteinExistence type="predicted"/>
<sequence length="664" mass="67404">MTGPAPDVDLSLRIDAPVEVAVQIGRLVLEPGVPAPSPPAPVTGPLIGRAAALAALDALAAADRRPPGVLLYGPAGIGASSLVLGFAARHGPTFPGGVLLAHLDDAGADPGPPLRRLLLDLGLTDADIPARTTDRTALYRSLLAARPALVLLEDARSAEQVRALLPGGGSFAITTARRALPGLAVDDVASQPVHGLHHCSATDLLGSHADRPAWRDPDRFAAVVRRCQGSPLALLLIACGPATTASPEEVLAALGPAGPVDPARAAVTAARVALAATPPQARDLLGVAVAAGLVDLGARTLAALTEREPAATGELLEELARRRLLTPVPGAAGRFTVPDPVRRALPAAGSGAAQRYLDLTTARSAADPTGWFDAEQRNLLARATAAARAQDRDTLGALAGAAAAPADVAWIVARAAAETAAAGDDASEAAIRLRAASIHRRGGAWGDALREAARALELAERLGDRRIGGHATRIVADVLAGRGEPAAAERMYLTARDLLAGCDPEQHAHAVRGLGQVHRRQGRIAEALVDLRAALTAYRRLGHRSGLAATWQDVAEAEWERGHRPEAIAGYRAALASLAGDGDRLAQRWATLAGGGRLQVGAGPGEAAAELAGRALAGAVGDGAAARAIRALAALGEGPADRSGTQLLALCALAAESGPGPAPG</sequence>
<keyword evidence="2" id="KW-1185">Reference proteome</keyword>